<evidence type="ECO:0000313" key="3">
    <source>
        <dbReference type="Proteomes" id="UP000556436"/>
    </source>
</evidence>
<evidence type="ECO:0000256" key="1">
    <source>
        <dbReference type="SAM" id="SignalP"/>
    </source>
</evidence>
<reference evidence="2 3" key="1">
    <citation type="submission" date="2020-08" db="EMBL/GenBank/DDBJ databases">
        <title>Genomic Encyclopedia of Type Strains, Phase III (KMG-III): the genomes of soil and plant-associated and newly described type strains.</title>
        <authorList>
            <person name="Whitman W."/>
        </authorList>
    </citation>
    <scope>NUCLEOTIDE SEQUENCE [LARGE SCALE GENOMIC DNA]</scope>
    <source>
        <strain evidence="2 3">CECT 3265</strain>
    </source>
</reference>
<name>A0A7W7LIJ1_STRNE</name>
<dbReference type="Proteomes" id="UP000556436">
    <property type="component" value="Unassembled WGS sequence"/>
</dbReference>
<dbReference type="EMBL" id="JACHJG010000028">
    <property type="protein sequence ID" value="MBB4890890.1"/>
    <property type="molecule type" value="Genomic_DNA"/>
</dbReference>
<feature type="chain" id="PRO_5030775289" evidence="1">
    <location>
        <begin position="27"/>
        <end position="141"/>
    </location>
</feature>
<comment type="caution">
    <text evidence="2">The sequence shown here is derived from an EMBL/GenBank/DDBJ whole genome shotgun (WGS) entry which is preliminary data.</text>
</comment>
<feature type="signal peptide" evidence="1">
    <location>
        <begin position="1"/>
        <end position="26"/>
    </location>
</feature>
<keyword evidence="3" id="KW-1185">Reference proteome</keyword>
<gene>
    <name evidence="2" type="ORF">FHS38_006983</name>
</gene>
<organism evidence="2 3">
    <name type="scientific">Streptomyces netropsis</name>
    <name type="common">Streptoverticillium netropsis</name>
    <dbReference type="NCBI Taxonomy" id="55404"/>
    <lineage>
        <taxon>Bacteria</taxon>
        <taxon>Bacillati</taxon>
        <taxon>Actinomycetota</taxon>
        <taxon>Actinomycetes</taxon>
        <taxon>Kitasatosporales</taxon>
        <taxon>Streptomycetaceae</taxon>
        <taxon>Streptomyces</taxon>
    </lineage>
</organism>
<dbReference type="SUPFAM" id="SSF89372">
    <property type="entry name" value="Fucose-specific lectin"/>
    <property type="match status" value="1"/>
</dbReference>
<protein>
    <submittedName>
        <fullName evidence="2">Uncharacterized protein</fullName>
    </submittedName>
</protein>
<dbReference type="RefSeq" id="WP_184740427.1">
    <property type="nucleotide sequence ID" value="NZ_BMRW01000031.1"/>
</dbReference>
<proteinExistence type="predicted"/>
<dbReference type="AlphaFoldDB" id="A0A7W7LIJ1"/>
<evidence type="ECO:0000313" key="2">
    <source>
        <dbReference type="EMBL" id="MBB4890890.1"/>
    </source>
</evidence>
<accession>A0A7W7LIJ1</accession>
<keyword evidence="1" id="KW-0732">Signal</keyword>
<sequence length="141" mass="15180">MKKFKATVVAITAIAGLAVAVTPTQAADTCTAGGGGKYICDYGVTNHALPNGQKEQFLVGLDYAVWTRWTISNQWTGWVSLGKPDPFGSARATNAVKVEDQQVGGDFRTTIYLNNSNGPVVSRTRLALGSGWTPWDWPNFN</sequence>